<dbReference type="Proteomes" id="UP000441399">
    <property type="component" value="Unassembled WGS sequence"/>
</dbReference>
<dbReference type="Pfam" id="PF06249">
    <property type="entry name" value="EutQ"/>
    <property type="match status" value="1"/>
</dbReference>
<sequence>MKTLITAETVKYCHKKGEKVISAPLSSTIVTPEAKDLAAKFGISLNHDTSSGGSSASTGGGVPNSCSATANDVDIAHIQQCVTQQMPSGKHDSAAVEALIKKALSELNQGASAEPGCQKQISEHGVVLVRGNSVSMGRLDAVKEHNIGLTDVITAKDNSNIGAGYMSWENGFFPWTLTYDEVDVVLEGELHIKSGDQTFVGKPGDVMFIPKGSSIEFGTPTSVRFVYVTYPVDWA</sequence>
<evidence type="ECO:0000313" key="2">
    <source>
        <dbReference type="Proteomes" id="UP000441399"/>
    </source>
</evidence>
<dbReference type="NCBIfam" id="NF012001">
    <property type="entry name" value="PRK15457.1"/>
    <property type="match status" value="1"/>
</dbReference>
<dbReference type="OrthoDB" id="3828611at2"/>
<dbReference type="SUPFAM" id="SSF51182">
    <property type="entry name" value="RmlC-like cupins"/>
    <property type="match status" value="1"/>
</dbReference>
<dbReference type="PANTHER" id="PTHR36169:SF1">
    <property type="entry name" value="ACETATE KINASE EUTQ"/>
    <property type="match status" value="1"/>
</dbReference>
<dbReference type="InterPro" id="IPR010424">
    <property type="entry name" value="EutQ"/>
</dbReference>
<organism evidence="1 2">
    <name type="scientific">BD1-7 clade bacterium</name>
    <dbReference type="NCBI Taxonomy" id="2029982"/>
    <lineage>
        <taxon>Bacteria</taxon>
        <taxon>Pseudomonadati</taxon>
        <taxon>Pseudomonadota</taxon>
        <taxon>Gammaproteobacteria</taxon>
        <taxon>Cellvibrionales</taxon>
        <taxon>Spongiibacteraceae</taxon>
        <taxon>BD1-7 clade</taxon>
    </lineage>
</organism>
<proteinExistence type="predicted"/>
<evidence type="ECO:0000313" key="1">
    <source>
        <dbReference type="EMBL" id="CAA0125016.1"/>
    </source>
</evidence>
<gene>
    <name evidence="1" type="primary">eutQ</name>
    <name evidence="1" type="ORF">OPDIPICF_03319</name>
</gene>
<name>A0A5S9QXR8_9GAMM</name>
<reference evidence="1 2" key="1">
    <citation type="submission" date="2019-11" db="EMBL/GenBank/DDBJ databases">
        <authorList>
            <person name="Holert J."/>
        </authorList>
    </citation>
    <scope>NUCLEOTIDE SEQUENCE [LARGE SCALE GENOMIC DNA]</scope>
    <source>
        <strain evidence="1">SB11_3</strain>
    </source>
</reference>
<dbReference type="Gene3D" id="2.60.120.10">
    <property type="entry name" value="Jelly Rolls"/>
    <property type="match status" value="1"/>
</dbReference>
<dbReference type="InterPro" id="IPR014710">
    <property type="entry name" value="RmlC-like_jellyroll"/>
</dbReference>
<protein>
    <submittedName>
        <fullName evidence="1">Ethanolamine utilization protein EutQ</fullName>
    </submittedName>
</protein>
<keyword evidence="2" id="KW-1185">Reference proteome</keyword>
<dbReference type="CDD" id="cd02228">
    <property type="entry name" value="cupin_EutQ"/>
    <property type="match status" value="1"/>
</dbReference>
<dbReference type="EMBL" id="CACSIO010000061">
    <property type="protein sequence ID" value="CAA0125016.1"/>
    <property type="molecule type" value="Genomic_DNA"/>
</dbReference>
<accession>A0A5S9QXR8</accession>
<dbReference type="AlphaFoldDB" id="A0A5S9QXR8"/>
<dbReference type="InterPro" id="IPR011051">
    <property type="entry name" value="RmlC_Cupin_sf"/>
</dbReference>
<dbReference type="PANTHER" id="PTHR36169">
    <property type="entry name" value="ETHANOLAMINE UTILIZATION PROTEIN EUTQ"/>
    <property type="match status" value="1"/>
</dbReference>